<keyword evidence="4" id="KW-0238">DNA-binding</keyword>
<evidence type="ECO:0008006" key="9">
    <source>
        <dbReference type="Google" id="ProtNLM"/>
    </source>
</evidence>
<evidence type="ECO:0000256" key="2">
    <source>
        <dbReference type="ARBA" id="ARBA00022833"/>
    </source>
</evidence>
<dbReference type="EMBL" id="JAGPUO010000027">
    <property type="protein sequence ID" value="KAG5655633.1"/>
    <property type="molecule type" value="Genomic_DNA"/>
</dbReference>
<protein>
    <recommendedName>
        <fullName evidence="9">Transcription factor domain-containing protein</fullName>
    </recommendedName>
</protein>
<dbReference type="GO" id="GO:0046872">
    <property type="term" value="F:metal ion binding"/>
    <property type="evidence" value="ECO:0007669"/>
    <property type="project" value="UniProtKB-KW"/>
</dbReference>
<keyword evidence="3" id="KW-0805">Transcription regulation</keyword>
<organism evidence="7 8">
    <name type="scientific">Fusarium avenaceum</name>
    <dbReference type="NCBI Taxonomy" id="40199"/>
    <lineage>
        <taxon>Eukaryota</taxon>
        <taxon>Fungi</taxon>
        <taxon>Dikarya</taxon>
        <taxon>Ascomycota</taxon>
        <taxon>Pezizomycotina</taxon>
        <taxon>Sordariomycetes</taxon>
        <taxon>Hypocreomycetidae</taxon>
        <taxon>Hypocreales</taxon>
        <taxon>Nectriaceae</taxon>
        <taxon>Fusarium</taxon>
        <taxon>Fusarium tricinctum species complex</taxon>
    </lineage>
</organism>
<keyword evidence="6" id="KW-0539">Nucleus</keyword>
<keyword evidence="8" id="KW-1185">Reference proteome</keyword>
<dbReference type="InterPro" id="IPR051615">
    <property type="entry name" value="Transcr_Regulatory_Elem"/>
</dbReference>
<dbReference type="PANTHER" id="PTHR31313:SF4">
    <property type="entry name" value="CONIDIAL DEVELOPMENT PROTEIN FLUFFY"/>
    <property type="match status" value="1"/>
</dbReference>
<keyword evidence="5" id="KW-0804">Transcription</keyword>
<comment type="caution">
    <text evidence="7">The sequence shown here is derived from an EMBL/GenBank/DDBJ whole genome shotgun (WGS) entry which is preliminary data.</text>
</comment>
<keyword evidence="2" id="KW-0862">Zinc</keyword>
<gene>
    <name evidence="7" type="ORF">KAF25_009132</name>
</gene>
<evidence type="ECO:0000256" key="3">
    <source>
        <dbReference type="ARBA" id="ARBA00023015"/>
    </source>
</evidence>
<name>A0A9P7KME8_9HYPO</name>
<proteinExistence type="predicted"/>
<dbReference type="Proteomes" id="UP000782241">
    <property type="component" value="Unassembled WGS sequence"/>
</dbReference>
<evidence type="ECO:0000256" key="4">
    <source>
        <dbReference type="ARBA" id="ARBA00023125"/>
    </source>
</evidence>
<evidence type="ECO:0000313" key="7">
    <source>
        <dbReference type="EMBL" id="KAG5655633.1"/>
    </source>
</evidence>
<evidence type="ECO:0000313" key="8">
    <source>
        <dbReference type="Proteomes" id="UP000782241"/>
    </source>
</evidence>
<evidence type="ECO:0000256" key="1">
    <source>
        <dbReference type="ARBA" id="ARBA00022723"/>
    </source>
</evidence>
<dbReference type="PANTHER" id="PTHR31313">
    <property type="entry name" value="TY1 ENHANCER ACTIVATOR"/>
    <property type="match status" value="1"/>
</dbReference>
<evidence type="ECO:0000256" key="6">
    <source>
        <dbReference type="ARBA" id="ARBA00023242"/>
    </source>
</evidence>
<reference evidence="7" key="1">
    <citation type="submission" date="2021-04" db="EMBL/GenBank/DDBJ databases">
        <title>Draft genome of Fusarium avenaceum strain F156N33, isolated from an atmospheric sample in Virginia.</title>
        <authorList>
            <person name="Yang S."/>
            <person name="Vinatzer B.A."/>
            <person name="Coleman J."/>
        </authorList>
    </citation>
    <scope>NUCLEOTIDE SEQUENCE</scope>
    <source>
        <strain evidence="7">F156N33</strain>
    </source>
</reference>
<dbReference type="GO" id="GO:0003677">
    <property type="term" value="F:DNA binding"/>
    <property type="evidence" value="ECO:0007669"/>
    <property type="project" value="UniProtKB-KW"/>
</dbReference>
<evidence type="ECO:0000256" key="5">
    <source>
        <dbReference type="ARBA" id="ARBA00023163"/>
    </source>
</evidence>
<dbReference type="AlphaFoldDB" id="A0A9P7KME8"/>
<sequence>MDSAYSLVLGLLPNCSSFPHLPSKPAIIKDIEASLWVPFTDDAINYYYSIYYHFAILLLFQHFVTLPIIGSEISPRDICLQATNAIQGFLTTYSQLYTLKWAPSFMPYFALASSLMHLALMAQTAQINNLDTLARTNSHLSEAVNQGIARLIEMKPYHQVAEQGLQLIYYITKKWNINLNIEIGAALDPEAYERLVRSFSGIIHFLSSTMVTQDSFPDFVTG</sequence>
<keyword evidence="1" id="KW-0479">Metal-binding</keyword>
<accession>A0A9P7KME8</accession>